<dbReference type="KEGG" id="spii:G7077_08320"/>
<dbReference type="Proteomes" id="UP000503222">
    <property type="component" value="Chromosome"/>
</dbReference>
<name>A0A6G7YQ82_9SPHN</name>
<dbReference type="InterPro" id="IPR029069">
    <property type="entry name" value="HotDog_dom_sf"/>
</dbReference>
<evidence type="ECO:0000256" key="1">
    <source>
        <dbReference type="ARBA" id="ARBA00005953"/>
    </source>
</evidence>
<comment type="similarity">
    <text evidence="1">Belongs to the 4-hydroxybenzoyl-CoA thioesterase family.</text>
</comment>
<keyword evidence="5" id="KW-1185">Reference proteome</keyword>
<dbReference type="EC" id="3.1.2.-" evidence="4"/>
<evidence type="ECO:0000256" key="2">
    <source>
        <dbReference type="ARBA" id="ARBA00022801"/>
    </source>
</evidence>
<dbReference type="EMBL" id="CP049869">
    <property type="protein sequence ID" value="QIK78900.1"/>
    <property type="molecule type" value="Genomic_DNA"/>
</dbReference>
<keyword evidence="2 4" id="KW-0378">Hydrolase</keyword>
<dbReference type="PIRSF" id="PIRSF003230">
    <property type="entry name" value="YbgC"/>
    <property type="match status" value="1"/>
</dbReference>
<protein>
    <submittedName>
        <fullName evidence="4">YbgC/FadM family acyl-CoA thioesterase</fullName>
        <ecNumber evidence="4">3.1.2.-</ecNumber>
    </submittedName>
</protein>
<sequence>MTDLSKPYRGGLVGKTHQFALTVYFEDTDTAQIVYYANYLKFMDRARTDMLQCVGIDHAAVHIEGGGAYAVAEVNIRYLRSAHVGDDLLVLTELREVRAASIRVHQRVMRGAEKLAEAEVTAAFLTPQGRPQRQPRDWMDTFNSLVVQEG</sequence>
<dbReference type="Pfam" id="PF03061">
    <property type="entry name" value="4HBT"/>
    <property type="match status" value="1"/>
</dbReference>
<dbReference type="NCBIfam" id="TIGR00051">
    <property type="entry name" value="YbgC/FadM family acyl-CoA thioesterase"/>
    <property type="match status" value="1"/>
</dbReference>
<dbReference type="InterPro" id="IPR050563">
    <property type="entry name" value="4-hydroxybenzoyl-CoA_TE"/>
</dbReference>
<proteinExistence type="inferred from homology"/>
<dbReference type="SUPFAM" id="SSF54637">
    <property type="entry name" value="Thioesterase/thiol ester dehydrase-isomerase"/>
    <property type="match status" value="1"/>
</dbReference>
<organism evidence="4 5">
    <name type="scientific">Sphingomonas piscis</name>
    <dbReference type="NCBI Taxonomy" id="2714943"/>
    <lineage>
        <taxon>Bacteria</taxon>
        <taxon>Pseudomonadati</taxon>
        <taxon>Pseudomonadota</taxon>
        <taxon>Alphaproteobacteria</taxon>
        <taxon>Sphingomonadales</taxon>
        <taxon>Sphingomonadaceae</taxon>
        <taxon>Sphingomonas</taxon>
    </lineage>
</organism>
<dbReference type="InterPro" id="IPR006683">
    <property type="entry name" value="Thioestr_dom"/>
</dbReference>
<dbReference type="RefSeq" id="WP_166411291.1">
    <property type="nucleotide sequence ID" value="NZ_CP049869.1"/>
</dbReference>
<evidence type="ECO:0000259" key="3">
    <source>
        <dbReference type="Pfam" id="PF03061"/>
    </source>
</evidence>
<dbReference type="GO" id="GO:0047617">
    <property type="term" value="F:fatty acyl-CoA hydrolase activity"/>
    <property type="evidence" value="ECO:0007669"/>
    <property type="project" value="TreeGrafter"/>
</dbReference>
<feature type="domain" description="Thioesterase" evidence="3">
    <location>
        <begin position="32"/>
        <end position="115"/>
    </location>
</feature>
<dbReference type="PANTHER" id="PTHR31793:SF37">
    <property type="entry name" value="ACYL-COA THIOESTER HYDROLASE YBGC"/>
    <property type="match status" value="1"/>
</dbReference>
<evidence type="ECO:0000313" key="4">
    <source>
        <dbReference type="EMBL" id="QIK78900.1"/>
    </source>
</evidence>
<reference evidence="4 5" key="1">
    <citation type="submission" date="2020-03" db="EMBL/GenBank/DDBJ databases">
        <title>Sphingomonas sp. nov., isolated from fish.</title>
        <authorList>
            <person name="Hyun D.-W."/>
            <person name="Bae J.-W."/>
        </authorList>
    </citation>
    <scope>NUCLEOTIDE SEQUENCE [LARGE SCALE GENOMIC DNA]</scope>
    <source>
        <strain evidence="4 5">HDW15B</strain>
    </source>
</reference>
<accession>A0A6G7YQ82</accession>
<dbReference type="InterPro" id="IPR006684">
    <property type="entry name" value="YbgC/YbaW"/>
</dbReference>
<dbReference type="PANTHER" id="PTHR31793">
    <property type="entry name" value="4-HYDROXYBENZOYL-COA THIOESTERASE FAMILY MEMBER"/>
    <property type="match status" value="1"/>
</dbReference>
<dbReference type="Gene3D" id="3.10.129.10">
    <property type="entry name" value="Hotdog Thioesterase"/>
    <property type="match status" value="1"/>
</dbReference>
<dbReference type="CDD" id="cd00586">
    <property type="entry name" value="4HBT"/>
    <property type="match status" value="1"/>
</dbReference>
<evidence type="ECO:0000313" key="5">
    <source>
        <dbReference type="Proteomes" id="UP000503222"/>
    </source>
</evidence>
<dbReference type="AlphaFoldDB" id="A0A6G7YQ82"/>
<gene>
    <name evidence="4" type="ORF">G7077_08320</name>
</gene>